<protein>
    <submittedName>
        <fullName evidence="2">Uncharacterized protein</fullName>
    </submittedName>
</protein>
<reference evidence="3" key="1">
    <citation type="journal article" date="2008" name="Nat. Genet.">
        <title>The Pristionchus pacificus genome provides a unique perspective on nematode lifestyle and parasitism.</title>
        <authorList>
            <person name="Dieterich C."/>
            <person name="Clifton S.W."/>
            <person name="Schuster L.N."/>
            <person name="Chinwalla A."/>
            <person name="Delehaunty K."/>
            <person name="Dinkelacker I."/>
            <person name="Fulton L."/>
            <person name="Fulton R."/>
            <person name="Godfrey J."/>
            <person name="Minx P."/>
            <person name="Mitreva M."/>
            <person name="Roeseler W."/>
            <person name="Tian H."/>
            <person name="Witte H."/>
            <person name="Yang S.P."/>
            <person name="Wilson R.K."/>
            <person name="Sommer R.J."/>
        </authorList>
    </citation>
    <scope>NUCLEOTIDE SEQUENCE [LARGE SCALE GENOMIC DNA]</scope>
    <source>
        <strain evidence="3">PS312</strain>
    </source>
</reference>
<name>A0A454XZZ5_PRIPA</name>
<accession>A0A454XZZ5</accession>
<organism evidence="2 3">
    <name type="scientific">Pristionchus pacificus</name>
    <name type="common">Parasitic nematode worm</name>
    <dbReference type="NCBI Taxonomy" id="54126"/>
    <lineage>
        <taxon>Eukaryota</taxon>
        <taxon>Metazoa</taxon>
        <taxon>Ecdysozoa</taxon>
        <taxon>Nematoda</taxon>
        <taxon>Chromadorea</taxon>
        <taxon>Rhabditida</taxon>
        <taxon>Rhabditina</taxon>
        <taxon>Diplogasteromorpha</taxon>
        <taxon>Diplogasteroidea</taxon>
        <taxon>Neodiplogasteridae</taxon>
        <taxon>Pristionchus</taxon>
    </lineage>
</organism>
<dbReference type="EnsemblMetazoa" id="PPA15268.1">
    <property type="protein sequence ID" value="PPA15268.1"/>
    <property type="gene ID" value="WBGene00104822"/>
</dbReference>
<feature type="compositionally biased region" description="Basic and acidic residues" evidence="1">
    <location>
        <begin position="93"/>
        <end position="116"/>
    </location>
</feature>
<accession>A0A8R1YFT3</accession>
<feature type="region of interest" description="Disordered" evidence="1">
    <location>
        <begin position="93"/>
        <end position="130"/>
    </location>
</feature>
<gene>
    <name evidence="2" type="primary">WBGene00104822</name>
</gene>
<dbReference type="Proteomes" id="UP000005239">
    <property type="component" value="Unassembled WGS sequence"/>
</dbReference>
<dbReference type="AlphaFoldDB" id="A0A454XZZ5"/>
<keyword evidence="3" id="KW-1185">Reference proteome</keyword>
<feature type="region of interest" description="Disordered" evidence="1">
    <location>
        <begin position="1"/>
        <end position="80"/>
    </location>
</feature>
<sequence length="258" mass="29844">MTRSTLDHPLVSPRTTRKASKCEDSVAQQSPSSFSRKRLSRDLKTEDSNDLTRPSRSIRIFHLEKEETSSDVPTTSGAHATKIVSMTKVKKEKKEIKKEEKDTLKNLDEEKSKESRPLGLKRLTREMQKEKDRRAFKAMGSQLKGSSIDWSVIPSDRREGLMKFMEERKEKKEEKKIPVEQKENTRIEEKIAGSGHSNRFSIKDAPDWVKKVVVKNKKKDEVEEKTTRNWDHVFAPDHNFLDVEIVPDGVKRARKGMN</sequence>
<reference evidence="2" key="2">
    <citation type="submission" date="2022-06" db="UniProtKB">
        <authorList>
            <consortium name="EnsemblMetazoa"/>
        </authorList>
    </citation>
    <scope>IDENTIFICATION</scope>
    <source>
        <strain evidence="2">PS312</strain>
    </source>
</reference>
<feature type="region of interest" description="Disordered" evidence="1">
    <location>
        <begin position="166"/>
        <end position="200"/>
    </location>
</feature>
<evidence type="ECO:0000313" key="2">
    <source>
        <dbReference type="EnsemblMetazoa" id="PPA15268.1"/>
    </source>
</evidence>
<feature type="compositionally biased region" description="Basic and acidic residues" evidence="1">
    <location>
        <begin position="166"/>
        <end position="191"/>
    </location>
</feature>
<evidence type="ECO:0000256" key="1">
    <source>
        <dbReference type="SAM" id="MobiDB-lite"/>
    </source>
</evidence>
<proteinExistence type="predicted"/>
<evidence type="ECO:0000313" key="3">
    <source>
        <dbReference type="Proteomes" id="UP000005239"/>
    </source>
</evidence>